<keyword evidence="1" id="KW-0732">Signal</keyword>
<dbReference type="AlphaFoldDB" id="A0A4R7D820"/>
<feature type="signal peptide" evidence="1">
    <location>
        <begin position="1"/>
        <end position="19"/>
    </location>
</feature>
<evidence type="ECO:0000313" key="3">
    <source>
        <dbReference type="Proteomes" id="UP000294752"/>
    </source>
</evidence>
<protein>
    <submittedName>
        <fullName evidence="2">Uncharacterized protein</fullName>
    </submittedName>
</protein>
<evidence type="ECO:0000313" key="2">
    <source>
        <dbReference type="EMBL" id="TDS15944.1"/>
    </source>
</evidence>
<organism evidence="2 3">
    <name type="scientific">Sphingobacterium paludis</name>
    <dbReference type="NCBI Taxonomy" id="1476465"/>
    <lineage>
        <taxon>Bacteria</taxon>
        <taxon>Pseudomonadati</taxon>
        <taxon>Bacteroidota</taxon>
        <taxon>Sphingobacteriia</taxon>
        <taxon>Sphingobacteriales</taxon>
        <taxon>Sphingobacteriaceae</taxon>
        <taxon>Sphingobacterium</taxon>
    </lineage>
</organism>
<name>A0A4R7D820_9SPHI</name>
<dbReference type="Proteomes" id="UP000294752">
    <property type="component" value="Unassembled WGS sequence"/>
</dbReference>
<reference evidence="2 3" key="1">
    <citation type="submission" date="2019-03" db="EMBL/GenBank/DDBJ databases">
        <title>Genomic Encyclopedia of Type Strains, Phase III (KMG-III): the genomes of soil and plant-associated and newly described type strains.</title>
        <authorList>
            <person name="Whitman W."/>
        </authorList>
    </citation>
    <scope>NUCLEOTIDE SEQUENCE [LARGE SCALE GENOMIC DNA]</scope>
    <source>
        <strain evidence="2 3">CGMCC 1.12801</strain>
    </source>
</reference>
<dbReference type="EMBL" id="SNZV01000002">
    <property type="protein sequence ID" value="TDS15944.1"/>
    <property type="molecule type" value="Genomic_DNA"/>
</dbReference>
<proteinExistence type="predicted"/>
<keyword evidence="3" id="KW-1185">Reference proteome</keyword>
<feature type="chain" id="PRO_5020874002" evidence="1">
    <location>
        <begin position="20"/>
        <end position="360"/>
    </location>
</feature>
<accession>A0A4R7D820</accession>
<sequence length="360" mass="40619">MKNIIAVGFLFLATCTYTAAQTVNNKSITWEASDDNGKTKLIVKGEVSMSDDDERIVSIAKNGAINFEQKLNKLQVTPGDNGKLIYRVNKREKAMLDADDKKLLQNAIHMMISRGINAEARTKRLYAKSGTRGVLQELPKLHGDYARQKYLSTLLTLGISTTEMTNILKASGQYLTSDYYNAELLADVMKTYLLEEETSTAYLAIVRNMKSDYYQHSTLQKLMKNELTSEQMTSVVGIIKTMKSDYYQSQVYNDLLKQASFGGAAFEEAIALVFGMKSDYYKTEIVKNLIKRELTDADWTSLLSYANKIGSDYYQSELILNIADKMPDKEVLKKGLLEAAKTIKSEYYYGKVMRKITTSS</sequence>
<dbReference type="OrthoDB" id="1112654at2"/>
<dbReference type="RefSeq" id="WP_133639232.1">
    <property type="nucleotide sequence ID" value="NZ_SNZV01000002.1"/>
</dbReference>
<gene>
    <name evidence="2" type="ORF">B0I21_102261</name>
</gene>
<comment type="caution">
    <text evidence="2">The sequence shown here is derived from an EMBL/GenBank/DDBJ whole genome shotgun (WGS) entry which is preliminary data.</text>
</comment>
<evidence type="ECO:0000256" key="1">
    <source>
        <dbReference type="SAM" id="SignalP"/>
    </source>
</evidence>